<dbReference type="Proteomes" id="UP000198510">
    <property type="component" value="Unassembled WGS sequence"/>
</dbReference>
<organism evidence="2 3">
    <name type="scientific">Catalinimonas alkaloidigena</name>
    <dbReference type="NCBI Taxonomy" id="1075417"/>
    <lineage>
        <taxon>Bacteria</taxon>
        <taxon>Pseudomonadati</taxon>
        <taxon>Bacteroidota</taxon>
        <taxon>Cytophagia</taxon>
        <taxon>Cytophagales</taxon>
        <taxon>Catalimonadaceae</taxon>
        <taxon>Catalinimonas</taxon>
    </lineage>
</organism>
<sequence>MKKKTTQILNLLHVLTWIIFIGLLVQTGTFLVSYVVSLFNPQAAQHLYLGIDLSALRGHDVRAYSAVLSFIMGISALKAYIAYLAIRIFSCLNVAHPFSAEVGQLIAQISQMTLSAGIVAVIAQGYSKWLLKQGMAVAYAWGSEELLFLAGVIFLIAQVFRKGIDIQAEQELTI</sequence>
<dbReference type="EMBL" id="FNFO01000001">
    <property type="protein sequence ID" value="SDJ82732.1"/>
    <property type="molecule type" value="Genomic_DNA"/>
</dbReference>
<feature type="transmembrane region" description="Helical" evidence="1">
    <location>
        <begin position="138"/>
        <end position="160"/>
    </location>
</feature>
<keyword evidence="1" id="KW-1133">Transmembrane helix</keyword>
<reference evidence="2 3" key="1">
    <citation type="submission" date="2016-10" db="EMBL/GenBank/DDBJ databases">
        <authorList>
            <person name="de Groot N.N."/>
        </authorList>
    </citation>
    <scope>NUCLEOTIDE SEQUENCE [LARGE SCALE GENOMIC DNA]</scope>
    <source>
        <strain evidence="2 3">DSM 25186</strain>
    </source>
</reference>
<dbReference type="STRING" id="1075417.SAMN05421823_101205"/>
<evidence type="ECO:0000313" key="2">
    <source>
        <dbReference type="EMBL" id="SDJ82732.1"/>
    </source>
</evidence>
<protein>
    <recommendedName>
        <fullName evidence="4">DUF2975 domain-containing protein</fullName>
    </recommendedName>
</protein>
<keyword evidence="3" id="KW-1185">Reference proteome</keyword>
<proteinExistence type="predicted"/>
<evidence type="ECO:0000313" key="3">
    <source>
        <dbReference type="Proteomes" id="UP000198510"/>
    </source>
</evidence>
<dbReference type="AlphaFoldDB" id="A0A1G8WWG2"/>
<evidence type="ECO:0008006" key="4">
    <source>
        <dbReference type="Google" id="ProtNLM"/>
    </source>
</evidence>
<evidence type="ECO:0000256" key="1">
    <source>
        <dbReference type="SAM" id="Phobius"/>
    </source>
</evidence>
<feature type="transmembrane region" description="Helical" evidence="1">
    <location>
        <begin position="105"/>
        <end position="126"/>
    </location>
</feature>
<accession>A0A1G8WWG2</accession>
<name>A0A1G8WWG2_9BACT</name>
<dbReference type="RefSeq" id="WP_089678026.1">
    <property type="nucleotide sequence ID" value="NZ_FNFO01000001.1"/>
</dbReference>
<keyword evidence="1" id="KW-0812">Transmembrane</keyword>
<feature type="transmembrane region" description="Helical" evidence="1">
    <location>
        <begin position="12"/>
        <end position="36"/>
    </location>
</feature>
<gene>
    <name evidence="2" type="ORF">SAMN05421823_101205</name>
</gene>
<dbReference type="OrthoDB" id="672524at2"/>
<keyword evidence="1" id="KW-0472">Membrane</keyword>
<feature type="transmembrane region" description="Helical" evidence="1">
    <location>
        <begin position="63"/>
        <end position="85"/>
    </location>
</feature>